<dbReference type="InterPro" id="IPR015890">
    <property type="entry name" value="Chorismate_C"/>
</dbReference>
<dbReference type="Proteomes" id="UP000220133">
    <property type="component" value="Chromosome"/>
</dbReference>
<dbReference type="PANTHER" id="PTHR11236:SF50">
    <property type="entry name" value="AMINODEOXYCHORISMATE SYNTHASE COMPONENT 1"/>
    <property type="match status" value="1"/>
</dbReference>
<dbReference type="PANTHER" id="PTHR11236">
    <property type="entry name" value="AMINOBENZOATE/ANTHRANILATE SYNTHASE"/>
    <property type="match status" value="1"/>
</dbReference>
<dbReference type="GO" id="GO:0046820">
    <property type="term" value="F:4-amino-4-deoxychorismate synthase activity"/>
    <property type="evidence" value="ECO:0007669"/>
    <property type="project" value="TreeGrafter"/>
</dbReference>
<accession>A0A291QSY4</accession>
<dbReference type="Gene3D" id="3.60.120.10">
    <property type="entry name" value="Anthranilate synthase"/>
    <property type="match status" value="1"/>
</dbReference>
<reference evidence="2 3" key="1">
    <citation type="submission" date="2017-10" db="EMBL/GenBank/DDBJ databases">
        <title>Paenichitinophaga pekingensis gen. nov., sp. nov., isolated from activated sludge.</title>
        <authorList>
            <person name="Jin D."/>
            <person name="Kong X."/>
            <person name="Deng Y."/>
            <person name="Bai Z."/>
        </authorList>
    </citation>
    <scope>NUCLEOTIDE SEQUENCE [LARGE SCALE GENOMIC DNA]</scope>
    <source>
        <strain evidence="2 3">13</strain>
    </source>
</reference>
<gene>
    <name evidence="2" type="ORF">COR50_08050</name>
</gene>
<sequence length="413" mass="47088">MLNWANRFNICCFLDNNQYALPFHRYEALLAVGANHSISCRAGTAFDSLKAFHETHKDWIFGHFAYDLKNELEHLDSNHPDGIDFDDLHFFIPEIVCLLKDNAIFIGLSNADEVSARKIFSSIREEKVQPIVSLPKINNLQSPLDENAYLDAVKSLQRHIHMGDCYEVNFCRENYRDNVVLEPLSVFIRLNSISPSPMAAFYKVNQHSLMCSSPERYIQKNGDKLISQPIKGTIKRGATPKEDEDNRAQLFNSSKERSENVMVVDLVRNDLSRVAVEGSVHASELFGLYAFPQVHHMISTVEATLSSKWHWTESIRQSFPMGSMTGAPKLRVMQLIEQHEKSRRGVFSGAVGYCDPEGNFDFNVVIRSILYNRQNKYLSFQTGSAITFYSNPAKEWEECLLKAKGMRHVLGLN</sequence>
<keyword evidence="3" id="KW-1185">Reference proteome</keyword>
<dbReference type="AlphaFoldDB" id="A0A291QSY4"/>
<dbReference type="Pfam" id="PF00425">
    <property type="entry name" value="Chorismate_bind"/>
    <property type="match status" value="1"/>
</dbReference>
<dbReference type="KEGG" id="cbae:COR50_08050"/>
<dbReference type="PRINTS" id="PR00095">
    <property type="entry name" value="ANTSNTHASEI"/>
</dbReference>
<evidence type="ECO:0000259" key="1">
    <source>
        <dbReference type="Pfam" id="PF00425"/>
    </source>
</evidence>
<name>A0A291QSY4_9BACT</name>
<dbReference type="SUPFAM" id="SSF56322">
    <property type="entry name" value="ADC synthase"/>
    <property type="match status" value="1"/>
</dbReference>
<dbReference type="InterPro" id="IPR005801">
    <property type="entry name" value="ADC_synthase"/>
</dbReference>
<dbReference type="OrthoDB" id="9803598at2"/>
<dbReference type="GO" id="GO:0000162">
    <property type="term" value="P:L-tryptophan biosynthetic process"/>
    <property type="evidence" value="ECO:0007669"/>
    <property type="project" value="TreeGrafter"/>
</dbReference>
<evidence type="ECO:0000313" key="2">
    <source>
        <dbReference type="EMBL" id="ATL47139.1"/>
    </source>
</evidence>
<feature type="domain" description="Chorismate-utilising enzyme C-terminal" evidence="1">
    <location>
        <begin position="146"/>
        <end position="402"/>
    </location>
</feature>
<protein>
    <submittedName>
        <fullName evidence="2">Aminodeoxychorismate synthase component I</fullName>
    </submittedName>
</protein>
<dbReference type="InterPro" id="IPR019999">
    <property type="entry name" value="Anth_synth_I-like"/>
</dbReference>
<evidence type="ECO:0000313" key="3">
    <source>
        <dbReference type="Proteomes" id="UP000220133"/>
    </source>
</evidence>
<dbReference type="EMBL" id="CP023777">
    <property type="protein sequence ID" value="ATL47139.1"/>
    <property type="molecule type" value="Genomic_DNA"/>
</dbReference>
<proteinExistence type="predicted"/>
<organism evidence="2 3">
    <name type="scientific">Chitinophaga caeni</name>
    <dbReference type="NCBI Taxonomy" id="2029983"/>
    <lineage>
        <taxon>Bacteria</taxon>
        <taxon>Pseudomonadati</taxon>
        <taxon>Bacteroidota</taxon>
        <taxon>Chitinophagia</taxon>
        <taxon>Chitinophagales</taxon>
        <taxon>Chitinophagaceae</taxon>
        <taxon>Chitinophaga</taxon>
    </lineage>
</organism>